<dbReference type="HAMAP" id="MF_00495">
    <property type="entry name" value="GPH_hydrolase_bact"/>
    <property type="match status" value="1"/>
</dbReference>
<dbReference type="InterPro" id="IPR023214">
    <property type="entry name" value="HAD_sf"/>
</dbReference>
<evidence type="ECO:0000256" key="6">
    <source>
        <dbReference type="ARBA" id="ARBA00022723"/>
    </source>
</evidence>
<evidence type="ECO:0000256" key="4">
    <source>
        <dbReference type="ARBA" id="ARBA00006171"/>
    </source>
</evidence>
<keyword evidence="7 10" id="KW-0378">Hydrolase</keyword>
<evidence type="ECO:0000256" key="2">
    <source>
        <dbReference type="ARBA" id="ARBA00001946"/>
    </source>
</evidence>
<comment type="pathway">
    <text evidence="3 10">Organic acid metabolism; glycolate biosynthesis; glycolate from 2-phosphoglycolate: step 1/1.</text>
</comment>
<keyword evidence="6 10" id="KW-0479">Metal-binding</keyword>
<dbReference type="GO" id="GO:0008967">
    <property type="term" value="F:phosphoglycolate phosphatase activity"/>
    <property type="evidence" value="ECO:0007669"/>
    <property type="project" value="UniProtKB-EC"/>
</dbReference>
<dbReference type="PANTHER" id="PTHR43434">
    <property type="entry name" value="PHOSPHOGLYCOLATE PHOSPHATASE"/>
    <property type="match status" value="1"/>
</dbReference>
<keyword evidence="12" id="KW-1185">Reference proteome</keyword>
<dbReference type="EMBL" id="JACSQJ010000008">
    <property type="protein sequence ID" value="MBD7988889.1"/>
    <property type="molecule type" value="Genomic_DNA"/>
</dbReference>
<feature type="binding site" evidence="10">
    <location>
        <position position="17"/>
    </location>
    <ligand>
        <name>Mg(2+)</name>
        <dbReference type="ChEBI" id="CHEBI:18420"/>
    </ligand>
</feature>
<feature type="active site" description="Nucleophile" evidence="10">
    <location>
        <position position="17"/>
    </location>
</feature>
<sequence length="229" mass="24634">MPRRRRVSFPYALVLFDLDGTLVDSAADIAEAVNRTLDELGHPREDEATVRSWIGLGTRVLLDSALRHAGSTADVDAVMPRLMVHYEDCLLLHARLYPGTVEALDALADAGVAMSMATNKPERMARVLAQAMGIDHYFTHVVGGDTLAERKPHAMPLLHLAALHGVAAADTLMVGDSEADAGAAKAAGMDLVLLRHGYPRDFDLERAGAVAVLDDLTTLPSLARPQEQL</sequence>
<comment type="caution">
    <text evidence="11">The sequence shown here is derived from an EMBL/GenBank/DDBJ whole genome shotgun (WGS) entry which is preliminary data.</text>
</comment>
<comment type="similarity">
    <text evidence="4 10">Belongs to the HAD-like hydrolase superfamily. CbbY/CbbZ/Gph/YieH family.</text>
</comment>
<comment type="cofactor">
    <cofactor evidence="2 10">
        <name>Mg(2+)</name>
        <dbReference type="ChEBI" id="CHEBI:18420"/>
    </cofactor>
</comment>
<dbReference type="NCBIfam" id="TIGR01449">
    <property type="entry name" value="PGP_bact"/>
    <property type="match status" value="1"/>
</dbReference>
<reference evidence="11 12" key="1">
    <citation type="submission" date="2020-08" db="EMBL/GenBank/DDBJ databases">
        <title>A Genomic Blueprint of the Chicken Gut Microbiome.</title>
        <authorList>
            <person name="Gilroy R."/>
            <person name="Ravi A."/>
            <person name="Getino M."/>
            <person name="Pursley I."/>
            <person name="Horton D.L."/>
            <person name="Alikhan N.-F."/>
            <person name="Baker D."/>
            <person name="Gharbi K."/>
            <person name="Hall N."/>
            <person name="Watson M."/>
            <person name="Adriaenssens E.M."/>
            <person name="Foster-Nyarko E."/>
            <person name="Jarju S."/>
            <person name="Secka A."/>
            <person name="Antonio M."/>
            <person name="Oren A."/>
            <person name="Chaudhuri R."/>
            <person name="La Ragione R.M."/>
            <person name="Hildebrand F."/>
            <person name="Pallen M.J."/>
        </authorList>
    </citation>
    <scope>NUCLEOTIDE SEQUENCE [LARGE SCALE GENOMIC DNA]</scope>
    <source>
        <strain evidence="11 12">Sa2BVA3</strain>
    </source>
</reference>
<accession>A0ABR8UMR7</accession>
<dbReference type="EC" id="3.1.3.18" evidence="5 10"/>
<dbReference type="NCBIfam" id="TIGR01549">
    <property type="entry name" value="HAD-SF-IA-v1"/>
    <property type="match status" value="1"/>
</dbReference>
<evidence type="ECO:0000256" key="8">
    <source>
        <dbReference type="ARBA" id="ARBA00022842"/>
    </source>
</evidence>
<evidence type="ECO:0000256" key="1">
    <source>
        <dbReference type="ARBA" id="ARBA00000830"/>
    </source>
</evidence>
<evidence type="ECO:0000313" key="12">
    <source>
        <dbReference type="Proteomes" id="UP000647183"/>
    </source>
</evidence>
<dbReference type="InterPro" id="IPR037512">
    <property type="entry name" value="PGPase_prok"/>
</dbReference>
<dbReference type="InterPro" id="IPR050155">
    <property type="entry name" value="HAD-like_hydrolase_sf"/>
</dbReference>
<dbReference type="SUPFAM" id="SSF56784">
    <property type="entry name" value="HAD-like"/>
    <property type="match status" value="1"/>
</dbReference>
<evidence type="ECO:0000256" key="7">
    <source>
        <dbReference type="ARBA" id="ARBA00022801"/>
    </source>
</evidence>
<dbReference type="InterPro" id="IPR041492">
    <property type="entry name" value="HAD_2"/>
</dbReference>
<proteinExistence type="inferred from homology"/>
<dbReference type="InterPro" id="IPR006439">
    <property type="entry name" value="HAD-SF_hydro_IA"/>
</dbReference>
<evidence type="ECO:0000256" key="3">
    <source>
        <dbReference type="ARBA" id="ARBA00004818"/>
    </source>
</evidence>
<dbReference type="NCBIfam" id="TIGR01509">
    <property type="entry name" value="HAD-SF-IA-v3"/>
    <property type="match status" value="1"/>
</dbReference>
<evidence type="ECO:0000256" key="9">
    <source>
        <dbReference type="ARBA" id="ARBA00023277"/>
    </source>
</evidence>
<name>A0ABR8UMR7_9GAMM</name>
<comment type="catalytic activity">
    <reaction evidence="1 10">
        <text>2-phosphoglycolate + H2O = glycolate + phosphate</text>
        <dbReference type="Rhea" id="RHEA:14369"/>
        <dbReference type="ChEBI" id="CHEBI:15377"/>
        <dbReference type="ChEBI" id="CHEBI:29805"/>
        <dbReference type="ChEBI" id="CHEBI:43474"/>
        <dbReference type="ChEBI" id="CHEBI:58033"/>
        <dbReference type="EC" id="3.1.3.18"/>
    </reaction>
</comment>
<keyword evidence="8 10" id="KW-0460">Magnesium</keyword>
<organism evidence="11 12">
    <name type="scientific">Luteimonas colneyensis</name>
    <dbReference type="NCBI Taxonomy" id="2762230"/>
    <lineage>
        <taxon>Bacteria</taxon>
        <taxon>Pseudomonadati</taxon>
        <taxon>Pseudomonadota</taxon>
        <taxon>Gammaproteobacteria</taxon>
        <taxon>Lysobacterales</taxon>
        <taxon>Lysobacteraceae</taxon>
        <taxon>Luteimonas</taxon>
    </lineage>
</organism>
<dbReference type="InterPro" id="IPR036412">
    <property type="entry name" value="HAD-like_sf"/>
</dbReference>
<dbReference type="Pfam" id="PF13419">
    <property type="entry name" value="HAD_2"/>
    <property type="match status" value="1"/>
</dbReference>
<dbReference type="Gene3D" id="3.40.50.1000">
    <property type="entry name" value="HAD superfamily/HAD-like"/>
    <property type="match status" value="1"/>
</dbReference>
<dbReference type="InterPro" id="IPR023198">
    <property type="entry name" value="PGP-like_dom2"/>
</dbReference>
<dbReference type="Proteomes" id="UP000647183">
    <property type="component" value="Unassembled WGS sequence"/>
</dbReference>
<evidence type="ECO:0000256" key="5">
    <source>
        <dbReference type="ARBA" id="ARBA00013078"/>
    </source>
</evidence>
<dbReference type="SFLD" id="SFLDS00003">
    <property type="entry name" value="Haloacid_Dehalogenase"/>
    <property type="match status" value="1"/>
</dbReference>
<evidence type="ECO:0000256" key="10">
    <source>
        <dbReference type="HAMAP-Rule" id="MF_00495"/>
    </source>
</evidence>
<feature type="binding site" evidence="10">
    <location>
        <position position="176"/>
    </location>
    <ligand>
        <name>Mg(2+)</name>
        <dbReference type="ChEBI" id="CHEBI:18420"/>
    </ligand>
</feature>
<dbReference type="SFLD" id="SFLDG01129">
    <property type="entry name" value="C1.5:_HAD__Beta-PGM__Phosphata"/>
    <property type="match status" value="1"/>
</dbReference>
<keyword evidence="9 10" id="KW-0119">Carbohydrate metabolism</keyword>
<feature type="binding site" evidence="10">
    <location>
        <position position="19"/>
    </location>
    <ligand>
        <name>Mg(2+)</name>
        <dbReference type="ChEBI" id="CHEBI:18420"/>
    </ligand>
</feature>
<protein>
    <recommendedName>
        <fullName evidence="5 10">Phosphoglycolate phosphatase</fullName>
        <shortName evidence="10">PGP</shortName>
        <shortName evidence="10">PGPase</shortName>
        <ecNumber evidence="5 10">3.1.3.18</ecNumber>
    </recommendedName>
</protein>
<dbReference type="PANTHER" id="PTHR43434:SF1">
    <property type="entry name" value="PHOSPHOGLYCOLATE PHOSPHATASE"/>
    <property type="match status" value="1"/>
</dbReference>
<comment type="function">
    <text evidence="10">Specifically catalyzes the dephosphorylation of 2-phosphoglycolate. Is involved in the dissimilation of the intracellular 2-phosphoglycolate formed during the DNA repair of 3'-phosphoglycolate ends, a major class of DNA lesions induced by oxidative stress.</text>
</comment>
<dbReference type="Gene3D" id="1.10.150.240">
    <property type="entry name" value="Putative phosphatase, domain 2"/>
    <property type="match status" value="1"/>
</dbReference>
<evidence type="ECO:0000313" key="11">
    <source>
        <dbReference type="EMBL" id="MBD7988889.1"/>
    </source>
</evidence>
<gene>
    <name evidence="11" type="primary">gph</name>
    <name evidence="11" type="ORF">H9645_12695</name>
</gene>
<dbReference type="SFLD" id="SFLDG01135">
    <property type="entry name" value="C1.5.6:_HAD__Beta-PGM__Phospha"/>
    <property type="match status" value="1"/>
</dbReference>